<comment type="subcellular location">
    <subcellularLocation>
        <location evidence="1 7">Cell membrane</location>
        <topology evidence="1 7">Multi-pass membrane protein</topology>
    </subcellularLocation>
</comment>
<dbReference type="AlphaFoldDB" id="A0A2R6AV66"/>
<keyword evidence="6 7" id="KW-0472">Membrane</keyword>
<dbReference type="GO" id="GO:0005886">
    <property type="term" value="C:plasma membrane"/>
    <property type="evidence" value="ECO:0007669"/>
    <property type="project" value="UniProtKB-SubCell"/>
</dbReference>
<dbReference type="Proteomes" id="UP000240322">
    <property type="component" value="Unassembled WGS sequence"/>
</dbReference>
<evidence type="ECO:0000256" key="6">
    <source>
        <dbReference type="ARBA" id="ARBA00023136"/>
    </source>
</evidence>
<feature type="transmembrane region" description="Helical" evidence="7">
    <location>
        <begin position="161"/>
        <end position="179"/>
    </location>
</feature>
<keyword evidence="2 7" id="KW-0813">Transport</keyword>
<dbReference type="PANTHER" id="PTHR43386">
    <property type="entry name" value="OLIGOPEPTIDE TRANSPORT SYSTEM PERMEASE PROTEIN APPC"/>
    <property type="match status" value="1"/>
</dbReference>
<protein>
    <submittedName>
        <fullName evidence="9">Peptide ABC transporter permease</fullName>
    </submittedName>
</protein>
<organism evidence="9 10">
    <name type="scientific">Candidatus Marsarchaeota G2 archaeon OSP_D</name>
    <dbReference type="NCBI Taxonomy" id="1978157"/>
    <lineage>
        <taxon>Archaea</taxon>
        <taxon>Candidatus Marsarchaeota</taxon>
        <taxon>Candidatus Marsarchaeota group 2</taxon>
    </lineage>
</organism>
<keyword evidence="5 7" id="KW-1133">Transmembrane helix</keyword>
<accession>A0A2R6AV66</accession>
<dbReference type="InterPro" id="IPR000515">
    <property type="entry name" value="MetI-like"/>
</dbReference>
<feature type="transmembrane region" description="Helical" evidence="7">
    <location>
        <begin position="265"/>
        <end position="286"/>
    </location>
</feature>
<keyword evidence="3" id="KW-1003">Cell membrane</keyword>
<evidence type="ECO:0000256" key="5">
    <source>
        <dbReference type="ARBA" id="ARBA00022989"/>
    </source>
</evidence>
<evidence type="ECO:0000256" key="1">
    <source>
        <dbReference type="ARBA" id="ARBA00004651"/>
    </source>
</evidence>
<feature type="transmembrane region" description="Helical" evidence="7">
    <location>
        <begin position="219"/>
        <end position="245"/>
    </location>
</feature>
<dbReference type="EMBL" id="NEXE01000067">
    <property type="protein sequence ID" value="PSN90256.1"/>
    <property type="molecule type" value="Genomic_DNA"/>
</dbReference>
<dbReference type="InterPro" id="IPR035906">
    <property type="entry name" value="MetI-like_sf"/>
</dbReference>
<dbReference type="GO" id="GO:0055085">
    <property type="term" value="P:transmembrane transport"/>
    <property type="evidence" value="ECO:0007669"/>
    <property type="project" value="InterPro"/>
</dbReference>
<dbReference type="Pfam" id="PF00528">
    <property type="entry name" value="BPD_transp_1"/>
    <property type="match status" value="1"/>
</dbReference>
<comment type="similarity">
    <text evidence="7">Belongs to the binding-protein-dependent transport system permease family.</text>
</comment>
<feature type="domain" description="ABC transmembrane type-1" evidence="8">
    <location>
        <begin position="102"/>
        <end position="287"/>
    </location>
</feature>
<name>A0A2R6AV66_9ARCH</name>
<evidence type="ECO:0000259" key="8">
    <source>
        <dbReference type="PROSITE" id="PS50928"/>
    </source>
</evidence>
<evidence type="ECO:0000256" key="4">
    <source>
        <dbReference type="ARBA" id="ARBA00022692"/>
    </source>
</evidence>
<gene>
    <name evidence="9" type="ORF">B9Q03_07260</name>
</gene>
<proteinExistence type="inferred from homology"/>
<dbReference type="PANTHER" id="PTHR43386:SF1">
    <property type="entry name" value="D,D-DIPEPTIDE TRANSPORT SYSTEM PERMEASE PROTEIN DDPC-RELATED"/>
    <property type="match status" value="1"/>
</dbReference>
<feature type="transmembrane region" description="Helical" evidence="7">
    <location>
        <begin position="21"/>
        <end position="49"/>
    </location>
</feature>
<feature type="transmembrane region" description="Helical" evidence="7">
    <location>
        <begin position="137"/>
        <end position="155"/>
    </location>
</feature>
<sequence length="298" mass="32497">MSGWVNSLFGRAVRFLVSRPASLLGLIIVCVFYGWSLVEGLLQFAGILLGDRALGWVLLPYDPFKTNFSKALLPPSPRHLMGTDDLGRDIFSRVLYAAPVDAAISVIVVLGGLFVGNLVGLPAGYFGRGVDEVNMRLTDLFLAFPALILALVIEATLGRQVVYAIIALIVVWWPSYARLSRAEALKVKPRKYVDAALLSGLSDFQIIRKHFIRASLNTLVSYATIDLGNVVLVYSILSFLGLGAQPPAPEWGTMVASGLEYFPQWWWYSIFPGLVITVVVVGSALLGDGLRDLLAGER</sequence>
<evidence type="ECO:0000313" key="9">
    <source>
        <dbReference type="EMBL" id="PSN90256.1"/>
    </source>
</evidence>
<evidence type="ECO:0000256" key="2">
    <source>
        <dbReference type="ARBA" id="ARBA00022448"/>
    </source>
</evidence>
<feature type="transmembrane region" description="Helical" evidence="7">
    <location>
        <begin position="102"/>
        <end position="125"/>
    </location>
</feature>
<evidence type="ECO:0000313" key="10">
    <source>
        <dbReference type="Proteomes" id="UP000240322"/>
    </source>
</evidence>
<dbReference type="SUPFAM" id="SSF161098">
    <property type="entry name" value="MetI-like"/>
    <property type="match status" value="1"/>
</dbReference>
<evidence type="ECO:0000256" key="3">
    <source>
        <dbReference type="ARBA" id="ARBA00022475"/>
    </source>
</evidence>
<keyword evidence="4 7" id="KW-0812">Transmembrane</keyword>
<dbReference type="Gene3D" id="1.10.3720.10">
    <property type="entry name" value="MetI-like"/>
    <property type="match status" value="1"/>
</dbReference>
<dbReference type="InterPro" id="IPR050366">
    <property type="entry name" value="BP-dependent_transpt_permease"/>
</dbReference>
<comment type="caution">
    <text evidence="9">The sequence shown here is derived from an EMBL/GenBank/DDBJ whole genome shotgun (WGS) entry which is preliminary data.</text>
</comment>
<dbReference type="CDD" id="cd06261">
    <property type="entry name" value="TM_PBP2"/>
    <property type="match status" value="1"/>
</dbReference>
<dbReference type="PROSITE" id="PS50928">
    <property type="entry name" value="ABC_TM1"/>
    <property type="match status" value="1"/>
</dbReference>
<evidence type="ECO:0000256" key="7">
    <source>
        <dbReference type="RuleBase" id="RU363032"/>
    </source>
</evidence>
<reference evidence="9 10" key="1">
    <citation type="submission" date="2017-04" db="EMBL/GenBank/DDBJ databases">
        <title>Novel microbial lineages endemic to geothermal iron-oxide mats fill important gaps in the evolutionary history of Archaea.</title>
        <authorList>
            <person name="Jay Z.J."/>
            <person name="Beam J.P."/>
            <person name="Dlakic M."/>
            <person name="Rusch D.B."/>
            <person name="Kozubal M.A."/>
            <person name="Inskeep W.P."/>
        </authorList>
    </citation>
    <scope>NUCLEOTIDE SEQUENCE [LARGE SCALE GENOMIC DNA]</scope>
    <source>
        <strain evidence="9">OSP_D</strain>
    </source>
</reference>